<evidence type="ECO:0000256" key="4">
    <source>
        <dbReference type="ARBA" id="ARBA00022832"/>
    </source>
</evidence>
<reference evidence="10 11" key="1">
    <citation type="submission" date="2014-04" db="EMBL/GenBank/DDBJ databases">
        <title>A new species of microsporidia sheds light on the evolution of extreme parasitism.</title>
        <authorList>
            <person name="Haag K.L."/>
            <person name="James T.Y."/>
            <person name="Larsson R."/>
            <person name="Schaer T.M."/>
            <person name="Refardt D."/>
            <person name="Pombert J.-F."/>
            <person name="Ebert D."/>
        </authorList>
    </citation>
    <scope>NUCLEOTIDE SEQUENCE [LARGE SCALE GENOMIC DNA]</scope>
    <source>
        <strain evidence="10 11">UGP3</strain>
        <tissue evidence="10">Spores</tissue>
    </source>
</reference>
<dbReference type="Gene3D" id="1.10.275.20">
    <property type="entry name" value="Choline/Carnitine o-acyltransferase"/>
    <property type="match status" value="1"/>
</dbReference>
<dbReference type="InterPro" id="IPR000542">
    <property type="entry name" value="Carn_acyl_trans"/>
</dbReference>
<evidence type="ECO:0000256" key="2">
    <source>
        <dbReference type="ARBA" id="ARBA00022448"/>
    </source>
</evidence>
<protein>
    <recommendedName>
        <fullName evidence="9">Choline/carnitine acyltransferase domain-containing protein</fullName>
    </recommendedName>
</protein>
<evidence type="ECO:0000256" key="7">
    <source>
        <dbReference type="SAM" id="MobiDB-lite"/>
    </source>
</evidence>
<dbReference type="PANTHER" id="PTHR22589">
    <property type="entry name" value="CARNITINE O-ACYLTRANSFERASE"/>
    <property type="match status" value="1"/>
</dbReference>
<feature type="signal peptide" evidence="8">
    <location>
        <begin position="1"/>
        <end position="26"/>
    </location>
</feature>
<dbReference type="SUPFAM" id="SSF52777">
    <property type="entry name" value="CoA-dependent acyltransferases"/>
    <property type="match status" value="2"/>
</dbReference>
<dbReference type="Gene3D" id="3.30.559.70">
    <property type="entry name" value="Choline/Carnitine o-acyltransferase, domain 2"/>
    <property type="match status" value="1"/>
</dbReference>
<dbReference type="RefSeq" id="XP_013239021.1">
    <property type="nucleotide sequence ID" value="XM_013383567.1"/>
</dbReference>
<dbReference type="InterPro" id="IPR042572">
    <property type="entry name" value="Carn_acyl_trans_N"/>
</dbReference>
<keyword evidence="4" id="KW-0276">Fatty acid metabolism</keyword>
<organism evidence="10 11">
    <name type="scientific">Mitosporidium daphniae</name>
    <dbReference type="NCBI Taxonomy" id="1485682"/>
    <lineage>
        <taxon>Eukaryota</taxon>
        <taxon>Fungi</taxon>
        <taxon>Fungi incertae sedis</taxon>
        <taxon>Microsporidia</taxon>
        <taxon>Mitosporidium</taxon>
    </lineage>
</organism>
<dbReference type="GeneID" id="25258528"/>
<feature type="compositionally biased region" description="Low complexity" evidence="7">
    <location>
        <begin position="54"/>
        <end position="68"/>
    </location>
</feature>
<evidence type="ECO:0000256" key="6">
    <source>
        <dbReference type="ARBA" id="ARBA00023315"/>
    </source>
</evidence>
<feature type="compositionally biased region" description="Basic and acidic residues" evidence="7">
    <location>
        <begin position="72"/>
        <end position="83"/>
    </location>
</feature>
<feature type="compositionally biased region" description="Polar residues" evidence="7">
    <location>
        <begin position="84"/>
        <end position="99"/>
    </location>
</feature>
<dbReference type="AlphaFoldDB" id="A0A098VUF3"/>
<feature type="domain" description="Choline/carnitine acyltransferase" evidence="9">
    <location>
        <begin position="116"/>
        <end position="359"/>
    </location>
</feature>
<feature type="domain" description="Choline/carnitine acyltransferase" evidence="9">
    <location>
        <begin position="380"/>
        <end position="609"/>
    </location>
</feature>
<name>A0A098VUF3_9MICR</name>
<sequence length="633" mass="71468">MQVRKLLFLVAFIAIIVLPSLQLGYTQKIQSDLYSDVNEMGFKPVKTDVSTIYTGNSTGTNENSTEGNNLKRKMDPDSSKKNTDAATNTTFPEGFPSSTEINDSPLFRSQSQINPLPIPALHSTLSKLKGFIRALEIGSGKSTSEVDALIAEFENKEGPILQALLEARAGEKKTSFGWFYEWWNDYAYLRDRSPLAFYVSYFYAFKDQIFSPFLSGTNTDVERQCRIAALLASAAIKMKEKIMCGSLEPDRLGSAQLCSHMYKYVFNACRIPRKPYDTTLVFDLKKNSHLVVLYKNAYYKIEGYNRSGTLMRSLAEIEGYILFLIPSDLFAIVSNHKDNAGDIPNIGIFTAVERDSATEPRFPSFPLARRSTETFKKEPHGPFTWDINESITQLLNKAKFSFEEHRKVHLFSCLLFEHFGKSDIKKWNLSPDSFMQMAFQLAYYRFSGKLAASYEAAQTRAFAFGRTDVVRSPSLETAEWILAMDNPSVESTHKFSLLENAIKLHFKFAREVGTGNGIDRHLLGLSLIAENNKHLRPKLFQNELFMNSQKWVLSTSQITADHNDAWGYGEVVDDGFGLPYSIYDGHIYVGVSSRSSLNADTEKFKEILSKTLLSMSELIKKIRGDDFASMPSS</sequence>
<dbReference type="EMBL" id="JMKJ01000063">
    <property type="protein sequence ID" value="KGG52585.1"/>
    <property type="molecule type" value="Genomic_DNA"/>
</dbReference>
<keyword evidence="2" id="KW-0813">Transport</keyword>
<dbReference type="PANTHER" id="PTHR22589:SF103">
    <property type="entry name" value="CARNITINE O-ACETYL-TRANSFERASE, ISOFORM A-RELATED"/>
    <property type="match status" value="1"/>
</dbReference>
<keyword evidence="6" id="KW-0012">Acyltransferase</keyword>
<comment type="similarity">
    <text evidence="1">Belongs to the carnitine/choline acetyltransferase family.</text>
</comment>
<dbReference type="InterPro" id="IPR039551">
    <property type="entry name" value="Cho/carn_acyl_trans"/>
</dbReference>
<keyword evidence="5" id="KW-0443">Lipid metabolism</keyword>
<gene>
    <name evidence="10" type="ORF">DI09_157p10</name>
</gene>
<dbReference type="Proteomes" id="UP000029725">
    <property type="component" value="Unassembled WGS sequence"/>
</dbReference>
<dbReference type="InterPro" id="IPR023213">
    <property type="entry name" value="CAT-like_dom_sf"/>
</dbReference>
<dbReference type="HOGENOM" id="CLU_013513_5_1_1"/>
<evidence type="ECO:0000256" key="8">
    <source>
        <dbReference type="SAM" id="SignalP"/>
    </source>
</evidence>
<accession>A0A098VUF3</accession>
<dbReference type="Gene3D" id="3.30.559.10">
    <property type="entry name" value="Chloramphenicol acetyltransferase-like domain"/>
    <property type="match status" value="1"/>
</dbReference>
<evidence type="ECO:0000259" key="9">
    <source>
        <dbReference type="Pfam" id="PF00755"/>
    </source>
</evidence>
<keyword evidence="11" id="KW-1185">Reference proteome</keyword>
<dbReference type="Pfam" id="PF00755">
    <property type="entry name" value="Carn_acyltransf"/>
    <property type="match status" value="2"/>
</dbReference>
<evidence type="ECO:0000313" key="11">
    <source>
        <dbReference type="Proteomes" id="UP000029725"/>
    </source>
</evidence>
<dbReference type="VEuPathDB" id="MicrosporidiaDB:DI09_157p10"/>
<evidence type="ECO:0000256" key="1">
    <source>
        <dbReference type="ARBA" id="ARBA00005232"/>
    </source>
</evidence>
<dbReference type="OrthoDB" id="240216at2759"/>
<comment type="caution">
    <text evidence="10">The sequence shown here is derived from an EMBL/GenBank/DDBJ whole genome shotgun (WGS) entry which is preliminary data.</text>
</comment>
<evidence type="ECO:0000256" key="3">
    <source>
        <dbReference type="ARBA" id="ARBA00022679"/>
    </source>
</evidence>
<dbReference type="GO" id="GO:0006631">
    <property type="term" value="P:fatty acid metabolic process"/>
    <property type="evidence" value="ECO:0007669"/>
    <property type="project" value="UniProtKB-KW"/>
</dbReference>
<evidence type="ECO:0000313" key="10">
    <source>
        <dbReference type="EMBL" id="KGG52585.1"/>
    </source>
</evidence>
<keyword evidence="8" id="KW-0732">Signal</keyword>
<feature type="region of interest" description="Disordered" evidence="7">
    <location>
        <begin position="53"/>
        <end position="99"/>
    </location>
</feature>
<dbReference type="InterPro" id="IPR042231">
    <property type="entry name" value="Cho/carn_acyl_trans_2"/>
</dbReference>
<proteinExistence type="inferred from homology"/>
<feature type="chain" id="PRO_5001950691" description="Choline/carnitine acyltransferase domain-containing protein" evidence="8">
    <location>
        <begin position="27"/>
        <end position="633"/>
    </location>
</feature>
<dbReference type="GO" id="GO:0016406">
    <property type="term" value="F:carnitine O-acyltransferase activity"/>
    <property type="evidence" value="ECO:0007669"/>
    <property type="project" value="UniProtKB-ARBA"/>
</dbReference>
<evidence type="ECO:0000256" key="5">
    <source>
        <dbReference type="ARBA" id="ARBA00023098"/>
    </source>
</evidence>
<keyword evidence="3" id="KW-0808">Transferase</keyword>